<organism evidence="8 10">
    <name type="scientific">Candidatus Jidaibacter acanthamoebae</name>
    <dbReference type="NCBI Taxonomy" id="86105"/>
    <lineage>
        <taxon>Bacteria</taxon>
        <taxon>Pseudomonadati</taxon>
        <taxon>Pseudomonadota</taxon>
        <taxon>Alphaproteobacteria</taxon>
        <taxon>Rickettsiales</taxon>
        <taxon>Candidatus Midichloriaceae</taxon>
        <taxon>Candidatus Jidaibacter</taxon>
    </lineage>
</organism>
<keyword evidence="7" id="KW-0812">Transmembrane</keyword>
<keyword evidence="4 6" id="KW-0238">DNA-binding</keyword>
<keyword evidence="7" id="KW-1133">Transmembrane helix</keyword>
<evidence type="ECO:0000313" key="8">
    <source>
        <dbReference type="EMBL" id="KIE06212.1"/>
    </source>
</evidence>
<evidence type="ECO:0000256" key="1">
    <source>
        <dbReference type="ARBA" id="ARBA00002190"/>
    </source>
</evidence>
<evidence type="ECO:0000256" key="4">
    <source>
        <dbReference type="ARBA" id="ARBA00023125"/>
    </source>
</evidence>
<keyword evidence="3 6" id="KW-0815">Transposition</keyword>
<dbReference type="EMBL" id="JSWE01000016">
    <property type="protein sequence ID" value="KIE06253.1"/>
    <property type="molecule type" value="Genomic_DNA"/>
</dbReference>
<evidence type="ECO:0000256" key="6">
    <source>
        <dbReference type="RuleBase" id="RU365089"/>
    </source>
</evidence>
<comment type="similarity">
    <text evidence="2 6">Belongs to the transposase mutator family.</text>
</comment>
<dbReference type="PATRIC" id="fig|86105.3.peg.35"/>
<dbReference type="STRING" id="86105.NF27_AP00010"/>
<feature type="transmembrane region" description="Helical" evidence="7">
    <location>
        <begin position="78"/>
        <end position="100"/>
    </location>
</feature>
<dbReference type="Pfam" id="PF00872">
    <property type="entry name" value="Transposase_mut"/>
    <property type="match status" value="1"/>
</dbReference>
<dbReference type="PANTHER" id="PTHR33217">
    <property type="entry name" value="TRANSPOSASE FOR INSERTION SEQUENCE ELEMENT IS1081"/>
    <property type="match status" value="1"/>
</dbReference>
<evidence type="ECO:0000256" key="7">
    <source>
        <dbReference type="SAM" id="Phobius"/>
    </source>
</evidence>
<keyword evidence="7" id="KW-0472">Membrane</keyword>
<keyword evidence="5 6" id="KW-0233">DNA recombination</keyword>
<dbReference type="GO" id="GO:0004803">
    <property type="term" value="F:transposase activity"/>
    <property type="evidence" value="ECO:0007669"/>
    <property type="project" value="UniProtKB-UniRule"/>
</dbReference>
<dbReference type="PANTHER" id="PTHR33217:SF8">
    <property type="entry name" value="MUTATOR FAMILY TRANSPOSASE"/>
    <property type="match status" value="1"/>
</dbReference>
<keyword evidence="6" id="KW-0814">Transposable element</keyword>
<evidence type="ECO:0000313" key="10">
    <source>
        <dbReference type="Proteomes" id="UP000031258"/>
    </source>
</evidence>
<dbReference type="GO" id="GO:0006313">
    <property type="term" value="P:DNA transposition"/>
    <property type="evidence" value="ECO:0007669"/>
    <property type="project" value="UniProtKB-UniRule"/>
</dbReference>
<dbReference type="GO" id="GO:0003677">
    <property type="term" value="F:DNA binding"/>
    <property type="evidence" value="ECO:0007669"/>
    <property type="project" value="UniProtKB-UniRule"/>
</dbReference>
<dbReference type="Proteomes" id="UP000031258">
    <property type="component" value="Unassembled WGS sequence"/>
</dbReference>
<name>A0A0C1MVH0_9RICK</name>
<sequence length="101" mass="11937">MGKYPIVIKSWQNNWYNLSTYFKYSAQIRKLIYTTNPIKGFHRGIRKCTKTKGAFASENALFKLIFCAIKNITAKWNLLIQNWALTISQLYIYFIFISLIE</sequence>
<dbReference type="AlphaFoldDB" id="A0A0C1MVH0"/>
<comment type="function">
    <text evidence="1 6">Required for the transposition of the insertion element.</text>
</comment>
<dbReference type="InterPro" id="IPR001207">
    <property type="entry name" value="Transposase_mutator"/>
</dbReference>
<accession>A0A0C1MVH0</accession>
<evidence type="ECO:0000256" key="5">
    <source>
        <dbReference type="ARBA" id="ARBA00023172"/>
    </source>
</evidence>
<evidence type="ECO:0000256" key="3">
    <source>
        <dbReference type="ARBA" id="ARBA00022578"/>
    </source>
</evidence>
<evidence type="ECO:0000256" key="2">
    <source>
        <dbReference type="ARBA" id="ARBA00010961"/>
    </source>
</evidence>
<keyword evidence="10" id="KW-1185">Reference proteome</keyword>
<protein>
    <recommendedName>
        <fullName evidence="6">Mutator family transposase</fullName>
    </recommendedName>
</protein>
<reference evidence="8 10" key="1">
    <citation type="submission" date="2014-11" db="EMBL/GenBank/DDBJ databases">
        <title>A Rickettsiales Symbiont of Amoebae With Ancient Features.</title>
        <authorList>
            <person name="Schulz F."/>
            <person name="Martijn J."/>
            <person name="Wascher F."/>
            <person name="Kostanjsek R."/>
            <person name="Ettema T.J."/>
            <person name="Horn M."/>
        </authorList>
    </citation>
    <scope>NUCLEOTIDE SEQUENCE [LARGE SCALE GENOMIC DNA]</scope>
    <source>
        <strain evidence="8 10">UWC36</strain>
    </source>
</reference>
<gene>
    <name evidence="9" type="ORF">NF27_AP00010</name>
    <name evidence="8" type="ORF">NF27_BE00060</name>
</gene>
<comment type="caution">
    <text evidence="8">The sequence shown here is derived from an EMBL/GenBank/DDBJ whole genome shotgun (WGS) entry which is preliminary data.</text>
</comment>
<evidence type="ECO:0000313" key="9">
    <source>
        <dbReference type="EMBL" id="KIE06253.1"/>
    </source>
</evidence>
<proteinExistence type="inferred from homology"/>
<dbReference type="EMBL" id="JSWE01000030">
    <property type="protein sequence ID" value="KIE06212.1"/>
    <property type="molecule type" value="Genomic_DNA"/>
</dbReference>